<gene>
    <name evidence="3" type="ORF">KVV02_003736</name>
</gene>
<feature type="region of interest" description="Disordered" evidence="1">
    <location>
        <begin position="384"/>
        <end position="451"/>
    </location>
</feature>
<dbReference type="Pfam" id="PF17035">
    <property type="entry name" value="BET"/>
    <property type="match status" value="1"/>
</dbReference>
<dbReference type="InterPro" id="IPR038336">
    <property type="entry name" value="NET_sf"/>
</dbReference>
<feature type="compositionally biased region" description="Low complexity" evidence="1">
    <location>
        <begin position="400"/>
        <end position="410"/>
    </location>
</feature>
<name>A0A9P8A3Z6_MORAP</name>
<sequence>MGGITLADSPPDDPEGSLALPAGLYNPSLLKDLAWLNFATSSPTGNAATATSAVSNVADIASETQTTNAGPSFCISDFLVPGLQTKVWEDWQSADDLNDFTGNGAFESQDYSDFNGLQFGLDGLVGNTPVWDNSAVPVDQAYDELVFDLSPSAFETPTTVNVADLIVGPDSMAAAAGASSVSPLDLSMSSVSTYQDLALASLYGFTEPSAAFESDSGSDSEDEEDEEDEDEDEYEDQVKIMGDKTEQGSMKAVTEPLTTQLPALTTEAMAVDTETSQQAATPVSKPEDPNKRRMEEALVARISNDLGPEHMAGLFEILKGSNGHADGDDEDEEMEVDLSCLDETTLVQVYQYVETCCMQTMGSILAEERKRTAMATAAVEKAALESRRSQLYAERTPELSPGHTSGSSSSPSPPHPSCIPSSPMKGRRRSNSGNKKRSPGYSPYPAPFQPADDIEQDALWTSGLPSKSRRNRSGSNAAVAVGGGGAGKGRRIQKDQYHETMQQYSQQQGAVATEAVILCAAAVDEVGVEFGEEDEIDVVGI</sequence>
<proteinExistence type="predicted"/>
<evidence type="ECO:0000256" key="1">
    <source>
        <dbReference type="SAM" id="MobiDB-lite"/>
    </source>
</evidence>
<evidence type="ECO:0000313" key="4">
    <source>
        <dbReference type="Proteomes" id="UP000717515"/>
    </source>
</evidence>
<feature type="compositionally biased region" description="Basic residues" evidence="1">
    <location>
        <begin position="425"/>
        <end position="438"/>
    </location>
</feature>
<dbReference type="Gene3D" id="1.20.1270.220">
    <property type="match status" value="1"/>
</dbReference>
<feature type="region of interest" description="Disordered" evidence="1">
    <location>
        <begin position="463"/>
        <end position="490"/>
    </location>
</feature>
<comment type="caution">
    <text evidence="3">The sequence shown here is derived from an EMBL/GenBank/DDBJ whole genome shotgun (WGS) entry which is preliminary data.</text>
</comment>
<dbReference type="Proteomes" id="UP000717515">
    <property type="component" value="Unassembled WGS sequence"/>
</dbReference>
<dbReference type="InterPro" id="IPR027353">
    <property type="entry name" value="NET_dom"/>
</dbReference>
<feature type="region of interest" description="Disordered" evidence="1">
    <location>
        <begin position="272"/>
        <end position="291"/>
    </location>
</feature>
<dbReference type="EMBL" id="JAIFTL010000148">
    <property type="protein sequence ID" value="KAG9322410.1"/>
    <property type="molecule type" value="Genomic_DNA"/>
</dbReference>
<feature type="domain" description="NET" evidence="2">
    <location>
        <begin position="280"/>
        <end position="364"/>
    </location>
</feature>
<feature type="compositionally biased region" description="Acidic residues" evidence="1">
    <location>
        <begin position="216"/>
        <end position="235"/>
    </location>
</feature>
<evidence type="ECO:0000313" key="3">
    <source>
        <dbReference type="EMBL" id="KAG9322410.1"/>
    </source>
</evidence>
<organism evidence="3 4">
    <name type="scientific">Mortierella alpina</name>
    <name type="common">Oleaginous fungus</name>
    <name type="synonym">Mortierella renispora</name>
    <dbReference type="NCBI Taxonomy" id="64518"/>
    <lineage>
        <taxon>Eukaryota</taxon>
        <taxon>Fungi</taxon>
        <taxon>Fungi incertae sedis</taxon>
        <taxon>Mucoromycota</taxon>
        <taxon>Mortierellomycotina</taxon>
        <taxon>Mortierellomycetes</taxon>
        <taxon>Mortierellales</taxon>
        <taxon>Mortierellaceae</taxon>
        <taxon>Mortierella</taxon>
    </lineage>
</organism>
<dbReference type="PROSITE" id="PS51525">
    <property type="entry name" value="NET"/>
    <property type="match status" value="1"/>
</dbReference>
<dbReference type="AlphaFoldDB" id="A0A9P8A3Z6"/>
<evidence type="ECO:0000259" key="2">
    <source>
        <dbReference type="PROSITE" id="PS51525"/>
    </source>
</evidence>
<feature type="region of interest" description="Disordered" evidence="1">
    <location>
        <begin position="209"/>
        <end position="236"/>
    </location>
</feature>
<accession>A0A9P8A3Z6</accession>
<reference evidence="3" key="1">
    <citation type="submission" date="2021-07" db="EMBL/GenBank/DDBJ databases">
        <title>Draft genome of Mortierella alpina, strain LL118, isolated from an aspen leaf litter sample.</title>
        <authorList>
            <person name="Yang S."/>
            <person name="Vinatzer B.A."/>
        </authorList>
    </citation>
    <scope>NUCLEOTIDE SEQUENCE</scope>
    <source>
        <strain evidence="3">LL118</strain>
    </source>
</reference>
<protein>
    <recommendedName>
        <fullName evidence="2">NET domain-containing protein</fullName>
    </recommendedName>
</protein>